<dbReference type="PANTHER" id="PTHR43640">
    <property type="entry name" value="OS07G0260300 PROTEIN"/>
    <property type="match status" value="1"/>
</dbReference>
<name>L0DF43_SINAD</name>
<feature type="chain" id="PRO_5003940110" evidence="1">
    <location>
        <begin position="21"/>
        <end position="204"/>
    </location>
</feature>
<dbReference type="InterPro" id="IPR047262">
    <property type="entry name" value="PRX-like1"/>
</dbReference>
<dbReference type="InterPro" id="IPR036249">
    <property type="entry name" value="Thioredoxin-like_sf"/>
</dbReference>
<dbReference type="PANTHER" id="PTHR43640:SF1">
    <property type="entry name" value="THIOREDOXIN-DEPENDENT PEROXIREDOXIN"/>
    <property type="match status" value="1"/>
</dbReference>
<reference evidence="3 4" key="1">
    <citation type="submission" date="2012-02" db="EMBL/GenBank/DDBJ databases">
        <title>Complete sequence of chromosome of Singulisphaera acidiphila DSM 18658.</title>
        <authorList>
            <consortium name="US DOE Joint Genome Institute (JGI-PGF)"/>
            <person name="Lucas S."/>
            <person name="Copeland A."/>
            <person name="Lapidus A."/>
            <person name="Glavina del Rio T."/>
            <person name="Dalin E."/>
            <person name="Tice H."/>
            <person name="Bruce D."/>
            <person name="Goodwin L."/>
            <person name="Pitluck S."/>
            <person name="Peters L."/>
            <person name="Ovchinnikova G."/>
            <person name="Chertkov O."/>
            <person name="Kyrpides N."/>
            <person name="Mavromatis K."/>
            <person name="Ivanova N."/>
            <person name="Brettin T."/>
            <person name="Detter J.C."/>
            <person name="Han C."/>
            <person name="Larimer F."/>
            <person name="Land M."/>
            <person name="Hauser L."/>
            <person name="Markowitz V."/>
            <person name="Cheng J.-F."/>
            <person name="Hugenholtz P."/>
            <person name="Woyke T."/>
            <person name="Wu D."/>
            <person name="Tindall B."/>
            <person name="Pomrenke H."/>
            <person name="Brambilla E."/>
            <person name="Klenk H.-P."/>
            <person name="Eisen J.A."/>
        </authorList>
    </citation>
    <scope>NUCLEOTIDE SEQUENCE [LARGE SCALE GENOMIC DNA]</scope>
    <source>
        <strain evidence="4">ATCC BAA-1392 / DSM 18658 / VKM B-2454 / MOB10</strain>
    </source>
</reference>
<dbReference type="HOGENOM" id="CLU_076204_2_1_0"/>
<feature type="domain" description="Thioredoxin" evidence="2">
    <location>
        <begin position="29"/>
        <end position="182"/>
    </location>
</feature>
<dbReference type="eggNOG" id="COG0526">
    <property type="taxonomic scope" value="Bacteria"/>
</dbReference>
<dbReference type="InterPro" id="IPR013740">
    <property type="entry name" value="Redoxin"/>
</dbReference>
<evidence type="ECO:0000256" key="1">
    <source>
        <dbReference type="SAM" id="SignalP"/>
    </source>
</evidence>
<evidence type="ECO:0000313" key="4">
    <source>
        <dbReference type="Proteomes" id="UP000010798"/>
    </source>
</evidence>
<dbReference type="AlphaFoldDB" id="L0DF43"/>
<dbReference type="EMBL" id="CP003364">
    <property type="protein sequence ID" value="AGA27428.1"/>
    <property type="molecule type" value="Genomic_DNA"/>
</dbReference>
<dbReference type="KEGG" id="saci:Sinac_3155"/>
<dbReference type="Gene3D" id="3.40.30.10">
    <property type="entry name" value="Glutaredoxin"/>
    <property type="match status" value="1"/>
</dbReference>
<protein>
    <submittedName>
        <fullName evidence="3">Peroxiredoxin</fullName>
    </submittedName>
</protein>
<dbReference type="SUPFAM" id="SSF52833">
    <property type="entry name" value="Thioredoxin-like"/>
    <property type="match status" value="1"/>
</dbReference>
<keyword evidence="4" id="KW-1185">Reference proteome</keyword>
<gene>
    <name evidence="3" type="ordered locus">Sinac_3155</name>
</gene>
<keyword evidence="1" id="KW-0732">Signal</keyword>
<dbReference type="OrthoDB" id="9809746at2"/>
<evidence type="ECO:0000259" key="2">
    <source>
        <dbReference type="PROSITE" id="PS51352"/>
    </source>
</evidence>
<accession>L0DF43</accession>
<dbReference type="PROSITE" id="PS51352">
    <property type="entry name" value="THIOREDOXIN_2"/>
    <property type="match status" value="1"/>
</dbReference>
<dbReference type="Proteomes" id="UP000010798">
    <property type="component" value="Chromosome"/>
</dbReference>
<dbReference type="CDD" id="cd02969">
    <property type="entry name" value="PRX_like1"/>
    <property type="match status" value="1"/>
</dbReference>
<dbReference type="GO" id="GO:0016491">
    <property type="term" value="F:oxidoreductase activity"/>
    <property type="evidence" value="ECO:0007669"/>
    <property type="project" value="InterPro"/>
</dbReference>
<organism evidence="3 4">
    <name type="scientific">Singulisphaera acidiphila (strain ATCC BAA-1392 / DSM 18658 / VKM B-2454 / MOB10)</name>
    <dbReference type="NCBI Taxonomy" id="886293"/>
    <lineage>
        <taxon>Bacteria</taxon>
        <taxon>Pseudomonadati</taxon>
        <taxon>Planctomycetota</taxon>
        <taxon>Planctomycetia</taxon>
        <taxon>Isosphaerales</taxon>
        <taxon>Isosphaeraceae</taxon>
        <taxon>Singulisphaera</taxon>
    </lineage>
</organism>
<dbReference type="InterPro" id="IPR013766">
    <property type="entry name" value="Thioredoxin_domain"/>
</dbReference>
<evidence type="ECO:0000313" key="3">
    <source>
        <dbReference type="EMBL" id="AGA27428.1"/>
    </source>
</evidence>
<dbReference type="Pfam" id="PF08534">
    <property type="entry name" value="Redoxin"/>
    <property type="match status" value="1"/>
</dbReference>
<feature type="signal peptide" evidence="1">
    <location>
        <begin position="1"/>
        <end position="20"/>
    </location>
</feature>
<sequence>MRKMFLSLAALTLVASPVFAGAGKHNSAVAPGDAAPAFSGIPAVTGDKETTLNLSDIKEDVVVVVFLANHCPAVTAYEDRVIDLANDYKGKGVKVVAVCVNDIESDRLPGIKERVKDKSYNFTYGYDASQSIGKAYGASVTPQFFVLDKNRTIRYTGALDDNQTEAKVEHKYVRNAIESIKNGETVEVAETRARGCGIGYKDKK</sequence>
<proteinExistence type="predicted"/>
<dbReference type="STRING" id="886293.Sinac_3155"/>
<dbReference type="RefSeq" id="WP_015246576.1">
    <property type="nucleotide sequence ID" value="NC_019892.1"/>
</dbReference>